<feature type="compositionally biased region" description="Basic and acidic residues" evidence="1">
    <location>
        <begin position="263"/>
        <end position="273"/>
    </location>
</feature>
<accession>A0A8H5BI94</accession>
<feature type="compositionally biased region" description="Basic and acidic residues" evidence="1">
    <location>
        <begin position="215"/>
        <end position="236"/>
    </location>
</feature>
<reference evidence="2 3" key="1">
    <citation type="journal article" date="2020" name="ISME J.">
        <title>Uncovering the hidden diversity of litter-decomposition mechanisms in mushroom-forming fungi.</title>
        <authorList>
            <person name="Floudas D."/>
            <person name="Bentzer J."/>
            <person name="Ahren D."/>
            <person name="Johansson T."/>
            <person name="Persson P."/>
            <person name="Tunlid A."/>
        </authorList>
    </citation>
    <scope>NUCLEOTIDE SEQUENCE [LARGE SCALE GENOMIC DNA]</scope>
    <source>
        <strain evidence="2 3">CBS 101986</strain>
    </source>
</reference>
<gene>
    <name evidence="2" type="ORF">D9619_012862</name>
</gene>
<feature type="region of interest" description="Disordered" evidence="1">
    <location>
        <begin position="301"/>
        <end position="372"/>
    </location>
</feature>
<evidence type="ECO:0000256" key="1">
    <source>
        <dbReference type="SAM" id="MobiDB-lite"/>
    </source>
</evidence>
<feature type="region of interest" description="Disordered" evidence="1">
    <location>
        <begin position="411"/>
        <end position="430"/>
    </location>
</feature>
<evidence type="ECO:0000313" key="2">
    <source>
        <dbReference type="EMBL" id="KAF5323679.1"/>
    </source>
</evidence>
<comment type="caution">
    <text evidence="2">The sequence shown here is derived from an EMBL/GenBank/DDBJ whole genome shotgun (WGS) entry which is preliminary data.</text>
</comment>
<feature type="region of interest" description="Disordered" evidence="1">
    <location>
        <begin position="81"/>
        <end position="282"/>
    </location>
</feature>
<evidence type="ECO:0000313" key="3">
    <source>
        <dbReference type="Proteomes" id="UP000567179"/>
    </source>
</evidence>
<feature type="compositionally biased region" description="Low complexity" evidence="1">
    <location>
        <begin position="242"/>
        <end position="251"/>
    </location>
</feature>
<feature type="compositionally biased region" description="Basic and acidic residues" evidence="1">
    <location>
        <begin position="101"/>
        <end position="110"/>
    </location>
</feature>
<dbReference type="AlphaFoldDB" id="A0A8H5BI94"/>
<sequence length="518" mass="56082">MTSLLLEPLIPDFNYHAAVEAALAGCTETAHGYVPPVDDGTEQAGEDILRWSQGVLSANGNEEDAEASSCIVLTADLSGVSSASATPCTSPIKINSKRKAPASEEGKKENTSPWKIAKRAKFSGPVPVDDPTSSEYSNQDDEELESFTASTSDSEYEPSTKYQKRPNRKNSTTAPASGRANKLKAPQSQKKAATTTKKTVTDTLYSEEDGGPIHPKMEERTNEKSEEYNHDHESDPSFRAWGSDLSSAASDDSGDENEEEDEKDGHIEEHKSDTSSSCWGSDLSSVASDILSDYEEIKGVVTLSQDNGDERSGSFTLADLHGDRATSGVDCPADDSAPLTGGNSQPDLTNTSSRNETRDSDDCDDSFSQPISDITGIRDAAGEGGAEHHDSSDAVSRINASPISPYEHAFSETLETSPKNKLKKSPKSSASNVRITWGGMTPQELTSFCKRSLVNGRYVCNGFDGACVDKDYSRENVFKRHLIDKHSNTRFRCELDGCSYSASRMDLVTKHKSVHRLK</sequence>
<feature type="compositionally biased region" description="Acidic residues" evidence="1">
    <location>
        <begin position="252"/>
        <end position="262"/>
    </location>
</feature>
<keyword evidence="3" id="KW-1185">Reference proteome</keyword>
<protein>
    <submittedName>
        <fullName evidence="2">Uncharacterized protein</fullName>
    </submittedName>
</protein>
<feature type="compositionally biased region" description="Polar residues" evidence="1">
    <location>
        <begin position="81"/>
        <end position="93"/>
    </location>
</feature>
<feature type="compositionally biased region" description="Polar residues" evidence="1">
    <location>
        <begin position="341"/>
        <end position="354"/>
    </location>
</feature>
<proteinExistence type="predicted"/>
<organism evidence="2 3">
    <name type="scientific">Psilocybe cf. subviscida</name>
    <dbReference type="NCBI Taxonomy" id="2480587"/>
    <lineage>
        <taxon>Eukaryota</taxon>
        <taxon>Fungi</taxon>
        <taxon>Dikarya</taxon>
        <taxon>Basidiomycota</taxon>
        <taxon>Agaricomycotina</taxon>
        <taxon>Agaricomycetes</taxon>
        <taxon>Agaricomycetidae</taxon>
        <taxon>Agaricales</taxon>
        <taxon>Agaricineae</taxon>
        <taxon>Strophariaceae</taxon>
        <taxon>Psilocybe</taxon>
    </lineage>
</organism>
<name>A0A8H5BI94_9AGAR</name>
<dbReference type="EMBL" id="JAACJJ010000017">
    <property type="protein sequence ID" value="KAF5323679.1"/>
    <property type="molecule type" value="Genomic_DNA"/>
</dbReference>
<dbReference type="Proteomes" id="UP000567179">
    <property type="component" value="Unassembled WGS sequence"/>
</dbReference>